<dbReference type="GO" id="GO:0005509">
    <property type="term" value="F:calcium ion binding"/>
    <property type="evidence" value="ECO:0007669"/>
    <property type="project" value="InterPro"/>
</dbReference>
<proteinExistence type="predicted"/>
<dbReference type="SUPFAM" id="SSF47473">
    <property type="entry name" value="EF-hand"/>
    <property type="match status" value="1"/>
</dbReference>
<dbReference type="Proteomes" id="UP001054945">
    <property type="component" value="Unassembled WGS sequence"/>
</dbReference>
<protein>
    <submittedName>
        <fullName evidence="2">EF-hand domain-containing family member C2</fullName>
    </submittedName>
</protein>
<dbReference type="PROSITE" id="PS50222">
    <property type="entry name" value="EF_HAND_2"/>
    <property type="match status" value="1"/>
</dbReference>
<evidence type="ECO:0000313" key="3">
    <source>
        <dbReference type="Proteomes" id="UP001054945"/>
    </source>
</evidence>
<feature type="domain" description="EF-hand" evidence="1">
    <location>
        <begin position="53"/>
        <end position="88"/>
    </location>
</feature>
<evidence type="ECO:0000259" key="1">
    <source>
        <dbReference type="PROSITE" id="PS50222"/>
    </source>
</evidence>
<name>A0AAV4M3X2_CAEEX</name>
<dbReference type="InterPro" id="IPR002048">
    <property type="entry name" value="EF_hand_dom"/>
</dbReference>
<comment type="caution">
    <text evidence="2">The sequence shown here is derived from an EMBL/GenBank/DDBJ whole genome shotgun (WGS) entry which is preliminary data.</text>
</comment>
<dbReference type="AlphaFoldDB" id="A0AAV4M3X2"/>
<organism evidence="2 3">
    <name type="scientific">Caerostris extrusa</name>
    <name type="common">Bark spider</name>
    <name type="synonym">Caerostris bankana</name>
    <dbReference type="NCBI Taxonomy" id="172846"/>
    <lineage>
        <taxon>Eukaryota</taxon>
        <taxon>Metazoa</taxon>
        <taxon>Ecdysozoa</taxon>
        <taxon>Arthropoda</taxon>
        <taxon>Chelicerata</taxon>
        <taxon>Arachnida</taxon>
        <taxon>Araneae</taxon>
        <taxon>Araneomorphae</taxon>
        <taxon>Entelegynae</taxon>
        <taxon>Araneoidea</taxon>
        <taxon>Araneidae</taxon>
        <taxon>Caerostris</taxon>
    </lineage>
</organism>
<dbReference type="EMBL" id="BPLR01001823">
    <property type="protein sequence ID" value="GIX66812.1"/>
    <property type="molecule type" value="Genomic_DNA"/>
</dbReference>
<reference evidence="2 3" key="1">
    <citation type="submission" date="2021-06" db="EMBL/GenBank/DDBJ databases">
        <title>Caerostris extrusa draft genome.</title>
        <authorList>
            <person name="Kono N."/>
            <person name="Arakawa K."/>
        </authorList>
    </citation>
    <scope>NUCLEOTIDE SEQUENCE [LARGE SCALE GENOMIC DNA]</scope>
</reference>
<gene>
    <name evidence="2" type="primary">efhc2_0</name>
    <name evidence="2" type="ORF">CEXT_656841</name>
</gene>
<keyword evidence="3" id="KW-1185">Reference proteome</keyword>
<dbReference type="InterPro" id="IPR011992">
    <property type="entry name" value="EF-hand-dom_pair"/>
</dbReference>
<sequence>MAHSNLRRMKVTMPHSSGWNEGRRFYEPTDFFLWFPHSNIKKITKEFTEWVPDKCEELKNGFEKYDPEKTGYINFDQFMEVMYEEMPNEIKLQYPEHAIRTVGRWYAEKVHGPLLP</sequence>
<evidence type="ECO:0000313" key="2">
    <source>
        <dbReference type="EMBL" id="GIX66812.1"/>
    </source>
</evidence>
<accession>A0AAV4M3X2</accession>